<dbReference type="PANTHER" id="PTHR30118:SF15">
    <property type="entry name" value="TRANSCRIPTIONAL REGULATORY PROTEIN"/>
    <property type="match status" value="1"/>
</dbReference>
<name>A0A5M8FRX6_9GAMM</name>
<evidence type="ECO:0000256" key="4">
    <source>
        <dbReference type="ARBA" id="ARBA00023163"/>
    </source>
</evidence>
<evidence type="ECO:0000259" key="5">
    <source>
        <dbReference type="PROSITE" id="PS50931"/>
    </source>
</evidence>
<dbReference type="PROSITE" id="PS50931">
    <property type="entry name" value="HTH_LYSR"/>
    <property type="match status" value="1"/>
</dbReference>
<dbReference type="OrthoDB" id="8720143at2"/>
<dbReference type="InterPro" id="IPR036390">
    <property type="entry name" value="WH_DNA-bd_sf"/>
</dbReference>
<dbReference type="InterPro" id="IPR036388">
    <property type="entry name" value="WH-like_DNA-bd_sf"/>
</dbReference>
<accession>A0A5M8FRX6</accession>
<organism evidence="6 7">
    <name type="scientific">Thiohalocapsa marina</name>
    <dbReference type="NCBI Taxonomy" id="424902"/>
    <lineage>
        <taxon>Bacteria</taxon>
        <taxon>Pseudomonadati</taxon>
        <taxon>Pseudomonadota</taxon>
        <taxon>Gammaproteobacteria</taxon>
        <taxon>Chromatiales</taxon>
        <taxon>Chromatiaceae</taxon>
        <taxon>Thiohalocapsa</taxon>
    </lineage>
</organism>
<comment type="similarity">
    <text evidence="1">Belongs to the LysR transcriptional regulatory family.</text>
</comment>
<evidence type="ECO:0000313" key="7">
    <source>
        <dbReference type="Proteomes" id="UP000322981"/>
    </source>
</evidence>
<evidence type="ECO:0000256" key="2">
    <source>
        <dbReference type="ARBA" id="ARBA00023015"/>
    </source>
</evidence>
<keyword evidence="7" id="KW-1185">Reference proteome</keyword>
<dbReference type="GO" id="GO:0003700">
    <property type="term" value="F:DNA-binding transcription factor activity"/>
    <property type="evidence" value="ECO:0007669"/>
    <property type="project" value="InterPro"/>
</dbReference>
<dbReference type="InterPro" id="IPR005119">
    <property type="entry name" value="LysR_subst-bd"/>
</dbReference>
<sequence length="332" mass="36585">MLTPDVRLLKVFDEVYKTRSVSRAAENLSLGQPAVSIALGKLREHFGDPLFVRTSSGMEPTPFGQTLIKPMRAAIEAIDVALGQHSAFDPALSRRVFTVAMTDTSQMALLPDLLHRIREVAPNVQIRVVSLSTATGRRLEAGEVDLAIGFMPELDAGFYQQTLFRQHYVCLVSAGHPRVREQLDLAAFEREEHAVVRTSGSGHQIIEREIARQNIKRRVAVTIPDFVGAAFVAEATDLVATIPGRLSEALARRGRFRIFPVPFPMPEYAIKQHWHERYHYDLGSQWLRGLIRDLLGGMNDPVRQYLCAPAGGAARTGDTDAGACAAADPAQP</sequence>
<evidence type="ECO:0000256" key="1">
    <source>
        <dbReference type="ARBA" id="ARBA00009437"/>
    </source>
</evidence>
<dbReference type="CDD" id="cd08459">
    <property type="entry name" value="PBP2_DntR_NahR_LinR_like"/>
    <property type="match status" value="1"/>
</dbReference>
<reference evidence="6 7" key="1">
    <citation type="submission" date="2019-09" db="EMBL/GenBank/DDBJ databases">
        <title>Whole-genome sequence of the purple sulfur bacterium Thiohalocapsa marina DSM 19078.</title>
        <authorList>
            <person name="Kyndt J.A."/>
            <person name="Meyer T.E."/>
        </authorList>
    </citation>
    <scope>NUCLEOTIDE SEQUENCE [LARGE SCALE GENOMIC DNA]</scope>
    <source>
        <strain evidence="6 7">DSM 19078</strain>
    </source>
</reference>
<protein>
    <submittedName>
        <fullName evidence="6">LysR family transcriptional regulator</fullName>
    </submittedName>
</protein>
<dbReference type="Proteomes" id="UP000322981">
    <property type="component" value="Unassembled WGS sequence"/>
</dbReference>
<keyword evidence="3" id="KW-0238">DNA-binding</keyword>
<dbReference type="GO" id="GO:0003677">
    <property type="term" value="F:DNA binding"/>
    <property type="evidence" value="ECO:0007669"/>
    <property type="project" value="UniProtKB-KW"/>
</dbReference>
<dbReference type="InterPro" id="IPR050389">
    <property type="entry name" value="LysR-type_TF"/>
</dbReference>
<evidence type="ECO:0000256" key="3">
    <source>
        <dbReference type="ARBA" id="ARBA00023125"/>
    </source>
</evidence>
<gene>
    <name evidence="6" type="ORF">F2Q65_12615</name>
</gene>
<dbReference type="AlphaFoldDB" id="A0A5M8FRX6"/>
<comment type="caution">
    <text evidence="6">The sequence shown here is derived from an EMBL/GenBank/DDBJ whole genome shotgun (WGS) entry which is preliminary data.</text>
</comment>
<dbReference type="SUPFAM" id="SSF53850">
    <property type="entry name" value="Periplasmic binding protein-like II"/>
    <property type="match status" value="1"/>
</dbReference>
<evidence type="ECO:0000313" key="6">
    <source>
        <dbReference type="EMBL" id="KAA6184302.1"/>
    </source>
</evidence>
<dbReference type="RefSeq" id="WP_150093774.1">
    <property type="nucleotide sequence ID" value="NZ_JBFUOH010000014.1"/>
</dbReference>
<keyword evidence="4" id="KW-0804">Transcription</keyword>
<dbReference type="PRINTS" id="PR00039">
    <property type="entry name" value="HTHLYSR"/>
</dbReference>
<dbReference type="Pfam" id="PF00126">
    <property type="entry name" value="HTH_1"/>
    <property type="match status" value="1"/>
</dbReference>
<keyword evidence="2" id="KW-0805">Transcription regulation</keyword>
<dbReference type="SUPFAM" id="SSF46785">
    <property type="entry name" value="Winged helix' DNA-binding domain"/>
    <property type="match status" value="1"/>
</dbReference>
<dbReference type="PANTHER" id="PTHR30118">
    <property type="entry name" value="HTH-TYPE TRANSCRIPTIONAL REGULATOR LEUO-RELATED"/>
    <property type="match status" value="1"/>
</dbReference>
<dbReference type="Pfam" id="PF03466">
    <property type="entry name" value="LysR_substrate"/>
    <property type="match status" value="1"/>
</dbReference>
<dbReference type="EMBL" id="VWXX01000021">
    <property type="protein sequence ID" value="KAA6184302.1"/>
    <property type="molecule type" value="Genomic_DNA"/>
</dbReference>
<feature type="domain" description="HTH lysR-type" evidence="5">
    <location>
        <begin position="4"/>
        <end position="61"/>
    </location>
</feature>
<dbReference type="Gene3D" id="3.40.190.10">
    <property type="entry name" value="Periplasmic binding protein-like II"/>
    <property type="match status" value="2"/>
</dbReference>
<dbReference type="Gene3D" id="1.10.10.10">
    <property type="entry name" value="Winged helix-like DNA-binding domain superfamily/Winged helix DNA-binding domain"/>
    <property type="match status" value="1"/>
</dbReference>
<dbReference type="InterPro" id="IPR000847">
    <property type="entry name" value="LysR_HTH_N"/>
</dbReference>
<proteinExistence type="inferred from homology"/>